<dbReference type="InterPro" id="IPR039904">
    <property type="entry name" value="TRANK1"/>
</dbReference>
<keyword evidence="2" id="KW-1185">Reference proteome</keyword>
<dbReference type="AlphaFoldDB" id="A0A2Z6QLV7"/>
<dbReference type="STRING" id="94130.A0A2Z6QLV7"/>
<dbReference type="PANTHER" id="PTHR21529:SF4">
    <property type="entry name" value="TPR AND ANKYRIN REPEAT-CONTAINING PROTEIN 1"/>
    <property type="match status" value="1"/>
</dbReference>
<evidence type="ECO:0000313" key="1">
    <source>
        <dbReference type="EMBL" id="GBB85844.1"/>
    </source>
</evidence>
<dbReference type="InterPro" id="IPR027417">
    <property type="entry name" value="P-loop_NTPase"/>
</dbReference>
<dbReference type="SUPFAM" id="SSF52540">
    <property type="entry name" value="P-loop containing nucleoside triphosphate hydrolases"/>
    <property type="match status" value="1"/>
</dbReference>
<proteinExistence type="predicted"/>
<gene>
    <name evidence="1" type="ORF">RclHR1_01230007</name>
</gene>
<comment type="caution">
    <text evidence="1">The sequence shown here is derived from an EMBL/GenBank/DDBJ whole genome shotgun (WGS) entry which is preliminary data.</text>
</comment>
<dbReference type="Proteomes" id="UP000247702">
    <property type="component" value="Unassembled WGS sequence"/>
</dbReference>
<protein>
    <submittedName>
        <fullName evidence="1">Uncharacterized protein</fullName>
    </submittedName>
</protein>
<evidence type="ECO:0000313" key="2">
    <source>
        <dbReference type="Proteomes" id="UP000247702"/>
    </source>
</evidence>
<dbReference type="PANTHER" id="PTHR21529">
    <property type="entry name" value="MAMMARY TURMOR VIRUS RECEPTOR HOMOLOG 1, 2 MTVR1, 2"/>
    <property type="match status" value="1"/>
</dbReference>
<sequence>MNIEERKKKKKQIDGMGSMFEEGNEKDDISNSFNELADCHFPLFITYDKFFKMLQEMYGIKNVIKQRKLDAADIDTYDKKEKLYQSHLSLKHRILKITRSLKKDIGLVLIGSNPKVDFLTREDYSNISIKYPVFSYDWDKIYDLFEKYEIEKARNGHYGSIDQYNVGNFMSCQKKALDGPHIHEVYIDECQDKVFDHDSHALMYKWERTRAKINYSNIIINPSRFELDINYRSHNGILQLASSVIDLIRHFFPNSIDHLSCERGKIDGDENSFMMLTMSLLCVTIKLKIS</sequence>
<name>A0A2Z6QLV7_9GLOM</name>
<organism evidence="1 2">
    <name type="scientific">Rhizophagus clarus</name>
    <dbReference type="NCBI Taxonomy" id="94130"/>
    <lineage>
        <taxon>Eukaryota</taxon>
        <taxon>Fungi</taxon>
        <taxon>Fungi incertae sedis</taxon>
        <taxon>Mucoromycota</taxon>
        <taxon>Glomeromycotina</taxon>
        <taxon>Glomeromycetes</taxon>
        <taxon>Glomerales</taxon>
        <taxon>Glomeraceae</taxon>
        <taxon>Rhizophagus</taxon>
    </lineage>
</organism>
<dbReference type="EMBL" id="BEXD01000258">
    <property type="protein sequence ID" value="GBB85844.1"/>
    <property type="molecule type" value="Genomic_DNA"/>
</dbReference>
<reference evidence="1 2" key="1">
    <citation type="submission" date="2017-11" db="EMBL/GenBank/DDBJ databases">
        <title>The genome of Rhizophagus clarus HR1 reveals common genetic basis of auxotrophy among arbuscular mycorrhizal fungi.</title>
        <authorList>
            <person name="Kobayashi Y."/>
        </authorList>
    </citation>
    <scope>NUCLEOTIDE SEQUENCE [LARGE SCALE GENOMIC DNA]</scope>
    <source>
        <strain evidence="1 2">HR1</strain>
    </source>
</reference>
<accession>A0A2Z6QLV7</accession>